<keyword evidence="2" id="KW-1185">Reference proteome</keyword>
<accession>A0A9W9LZ28</accession>
<reference evidence="1" key="1">
    <citation type="submission" date="2022-11" db="EMBL/GenBank/DDBJ databases">
        <authorList>
            <person name="Petersen C."/>
        </authorList>
    </citation>
    <scope>NUCLEOTIDE SEQUENCE</scope>
    <source>
        <strain evidence="1">IBT 21917</strain>
    </source>
</reference>
<evidence type="ECO:0000313" key="2">
    <source>
        <dbReference type="Proteomes" id="UP001146351"/>
    </source>
</evidence>
<gene>
    <name evidence="1" type="ORF">N7492_000130</name>
</gene>
<dbReference type="EMBL" id="JAPQKO010000001">
    <property type="protein sequence ID" value="KAJ5182514.1"/>
    <property type="molecule type" value="Genomic_DNA"/>
</dbReference>
<name>A0A9W9LZ28_9EURO</name>
<organism evidence="1 2">
    <name type="scientific">Penicillium capsulatum</name>
    <dbReference type="NCBI Taxonomy" id="69766"/>
    <lineage>
        <taxon>Eukaryota</taxon>
        <taxon>Fungi</taxon>
        <taxon>Dikarya</taxon>
        <taxon>Ascomycota</taxon>
        <taxon>Pezizomycotina</taxon>
        <taxon>Eurotiomycetes</taxon>
        <taxon>Eurotiomycetidae</taxon>
        <taxon>Eurotiales</taxon>
        <taxon>Aspergillaceae</taxon>
        <taxon>Penicillium</taxon>
    </lineage>
</organism>
<comment type="caution">
    <text evidence="1">The sequence shown here is derived from an EMBL/GenBank/DDBJ whole genome shotgun (WGS) entry which is preliminary data.</text>
</comment>
<dbReference type="Proteomes" id="UP001146351">
    <property type="component" value="Unassembled WGS sequence"/>
</dbReference>
<proteinExistence type="predicted"/>
<reference evidence="1" key="2">
    <citation type="journal article" date="2023" name="IMA Fungus">
        <title>Comparative genomic study of the Penicillium genus elucidates a diverse pangenome and 15 lateral gene transfer events.</title>
        <authorList>
            <person name="Petersen C."/>
            <person name="Sorensen T."/>
            <person name="Nielsen M.R."/>
            <person name="Sondergaard T.E."/>
            <person name="Sorensen J.L."/>
            <person name="Fitzpatrick D.A."/>
            <person name="Frisvad J.C."/>
            <person name="Nielsen K.L."/>
        </authorList>
    </citation>
    <scope>NUCLEOTIDE SEQUENCE</scope>
    <source>
        <strain evidence="1">IBT 21917</strain>
    </source>
</reference>
<dbReference type="AlphaFoldDB" id="A0A9W9LZ28"/>
<protein>
    <submittedName>
        <fullName evidence="1">Uncharacterized protein</fullName>
    </submittedName>
</protein>
<evidence type="ECO:0000313" key="1">
    <source>
        <dbReference type="EMBL" id="KAJ5182514.1"/>
    </source>
</evidence>
<sequence length="148" mass="16328">MTFHPSGSGVHPVPSSVFELDMLHSQRLKAWMIFPSRFTPGRVDAVPIYSSRTLDPMRSAHPGPAPPALAGRLDHIQRQLTWIHPFLREDTVTSLVHDVLNRGVSPCKGLFSPPPPRGIRGDALVLQEKQLGDLSISLHVHRDAPSDP</sequence>